<keyword evidence="3" id="KW-1185">Reference proteome</keyword>
<dbReference type="EMBL" id="CP144535">
    <property type="protein sequence ID" value="WWC62423.1"/>
    <property type="molecule type" value="Genomic_DNA"/>
</dbReference>
<dbReference type="RefSeq" id="XP_018262518.1">
    <property type="nucleotide sequence ID" value="XM_018408827.1"/>
</dbReference>
<dbReference type="Proteomes" id="UP000078595">
    <property type="component" value="Chromosome 6"/>
</dbReference>
<evidence type="ECO:0000313" key="1">
    <source>
        <dbReference type="EMBL" id="OBR84676.1"/>
    </source>
</evidence>
<accession>A0A1A6A3P2</accession>
<protein>
    <submittedName>
        <fullName evidence="1">Uncharacterized protein</fullName>
    </submittedName>
</protein>
<dbReference type="EMBL" id="KI894032">
    <property type="protein sequence ID" value="OBR84676.1"/>
    <property type="molecule type" value="Genomic_DNA"/>
</dbReference>
<reference evidence="2" key="3">
    <citation type="submission" date="2024-02" db="EMBL/GenBank/DDBJ databases">
        <title>Comparative genomics of Cryptococcus and Kwoniella reveals pathogenesis evolution and contrasting modes of karyotype evolution via chromosome fusion or intercentromeric recombination.</title>
        <authorList>
            <person name="Coelho M.A."/>
            <person name="David-Palma M."/>
            <person name="Shea T."/>
            <person name="Bowers K."/>
            <person name="McGinley-Smith S."/>
            <person name="Mohammad A.W."/>
            <person name="Gnirke A."/>
            <person name="Yurkov A.M."/>
            <person name="Nowrousian M."/>
            <person name="Sun S."/>
            <person name="Cuomo C.A."/>
            <person name="Heitman J."/>
        </authorList>
    </citation>
    <scope>NUCLEOTIDE SEQUENCE</scope>
    <source>
        <strain evidence="2">CBS 10117</strain>
    </source>
</reference>
<gene>
    <name evidence="1" type="ORF">I303_05535</name>
    <name evidence="2" type="ORF">I303_105019</name>
</gene>
<name>A0A1A6A3P2_9TREE</name>
<dbReference type="GeneID" id="28969234"/>
<reference evidence="1" key="1">
    <citation type="submission" date="2013-07" db="EMBL/GenBank/DDBJ databases">
        <title>The Genome Sequence of Cryptococcus dejecticola CBS10117.</title>
        <authorList>
            <consortium name="The Broad Institute Genome Sequencing Platform"/>
            <person name="Cuomo C."/>
            <person name="Litvintseva A."/>
            <person name="Chen Y."/>
            <person name="Heitman J."/>
            <person name="Sun S."/>
            <person name="Springer D."/>
            <person name="Dromer F."/>
            <person name="Young S.K."/>
            <person name="Zeng Q."/>
            <person name="Gargeya S."/>
            <person name="Fitzgerald M."/>
            <person name="Abouelleil A."/>
            <person name="Alvarado L."/>
            <person name="Berlin A.M."/>
            <person name="Chapman S.B."/>
            <person name="Dewar J."/>
            <person name="Goldberg J."/>
            <person name="Griggs A."/>
            <person name="Gujja S."/>
            <person name="Hansen M."/>
            <person name="Howarth C."/>
            <person name="Imamovic A."/>
            <person name="Larimer J."/>
            <person name="McCowan C."/>
            <person name="Murphy C."/>
            <person name="Pearson M."/>
            <person name="Priest M."/>
            <person name="Roberts A."/>
            <person name="Saif S."/>
            <person name="Shea T."/>
            <person name="Sykes S."/>
            <person name="Wortman J."/>
            <person name="Nusbaum C."/>
            <person name="Birren B."/>
        </authorList>
    </citation>
    <scope>NUCLEOTIDE SEQUENCE [LARGE SCALE GENOMIC DNA]</scope>
    <source>
        <strain evidence="1">CBS 10117</strain>
    </source>
</reference>
<dbReference type="VEuPathDB" id="FungiDB:I303_05535"/>
<proteinExistence type="predicted"/>
<reference evidence="2" key="2">
    <citation type="submission" date="2013-07" db="EMBL/GenBank/DDBJ databases">
        <authorList>
            <consortium name="The Broad Institute Genome Sequencing Platform"/>
            <person name="Cuomo C."/>
            <person name="Litvintseva A."/>
            <person name="Chen Y."/>
            <person name="Heitman J."/>
            <person name="Sun S."/>
            <person name="Springer D."/>
            <person name="Dromer F."/>
            <person name="Young S.K."/>
            <person name="Zeng Q."/>
            <person name="Gargeya S."/>
            <person name="Fitzgerald M."/>
            <person name="Abouelleil A."/>
            <person name="Alvarado L."/>
            <person name="Berlin A.M."/>
            <person name="Chapman S.B."/>
            <person name="Dewar J."/>
            <person name="Goldberg J."/>
            <person name="Griggs A."/>
            <person name="Gujja S."/>
            <person name="Hansen M."/>
            <person name="Howarth C."/>
            <person name="Imamovic A."/>
            <person name="Larimer J."/>
            <person name="McCowan C."/>
            <person name="Murphy C."/>
            <person name="Pearson M."/>
            <person name="Priest M."/>
            <person name="Roberts A."/>
            <person name="Saif S."/>
            <person name="Shea T."/>
            <person name="Sykes S."/>
            <person name="Wortman J."/>
            <person name="Nusbaum C."/>
            <person name="Birren B."/>
        </authorList>
    </citation>
    <scope>NUCLEOTIDE SEQUENCE</scope>
    <source>
        <strain evidence="2">CBS 10117</strain>
    </source>
</reference>
<organism evidence="1">
    <name type="scientific">Kwoniella dejecticola CBS 10117</name>
    <dbReference type="NCBI Taxonomy" id="1296121"/>
    <lineage>
        <taxon>Eukaryota</taxon>
        <taxon>Fungi</taxon>
        <taxon>Dikarya</taxon>
        <taxon>Basidiomycota</taxon>
        <taxon>Agaricomycotina</taxon>
        <taxon>Tremellomycetes</taxon>
        <taxon>Tremellales</taxon>
        <taxon>Cryptococcaceae</taxon>
        <taxon>Kwoniella</taxon>
    </lineage>
</organism>
<sequence length="232" mass="26377">MPYDVHRDSSIRQSISLPSVEDYERECRVGGRLVDPSYRKTLLTDKGRADLASKWGTLVSETSKFNKRFMAIEAEARDVTERERLFAQRFVEFKQYPSKLIKWTGKEHQMLSSHDQSGGTLHTAGRQQSYGDTLYDLRSEASLATSYLIVQLEQLGTEAATNQIDKLHNSLYEFIHPDDGRDVGDYATLTKEHDDVAVQFALDKYSNLSSTDREAWSELVDATDVDANTTPR</sequence>
<dbReference type="KEGG" id="kdj:28969234"/>
<evidence type="ECO:0000313" key="2">
    <source>
        <dbReference type="EMBL" id="WWC62423.1"/>
    </source>
</evidence>
<dbReference type="AlphaFoldDB" id="A0A1A6A3P2"/>
<evidence type="ECO:0000313" key="3">
    <source>
        <dbReference type="Proteomes" id="UP000078595"/>
    </source>
</evidence>